<accession>A0A1E5HG70</accession>
<dbReference type="EMBL" id="MIKC01000001">
    <property type="protein sequence ID" value="OEG23952.1"/>
    <property type="molecule type" value="Genomic_DNA"/>
</dbReference>
<organism evidence="1 2">
    <name type="scientific">Enterococcus ureilyticus</name>
    <dbReference type="NCBI Taxonomy" id="1131292"/>
    <lineage>
        <taxon>Bacteria</taxon>
        <taxon>Bacillati</taxon>
        <taxon>Bacillota</taxon>
        <taxon>Bacilli</taxon>
        <taxon>Lactobacillales</taxon>
        <taxon>Enterococcaceae</taxon>
        <taxon>Enterococcus</taxon>
    </lineage>
</organism>
<reference evidence="2" key="1">
    <citation type="submission" date="2016-09" db="EMBL/GenBank/DDBJ databases">
        <authorList>
            <person name="Gulvik C.A."/>
        </authorList>
    </citation>
    <scope>NUCLEOTIDE SEQUENCE [LARGE SCALE GENOMIC DNA]</scope>
    <source>
        <strain evidence="2">LMG 26676</strain>
    </source>
</reference>
<name>A0A1E5HG70_9ENTE</name>
<protein>
    <submittedName>
        <fullName evidence="1">Uncharacterized protein</fullName>
    </submittedName>
</protein>
<keyword evidence="2" id="KW-1185">Reference proteome</keyword>
<dbReference type="Proteomes" id="UP000094469">
    <property type="component" value="Unassembled WGS sequence"/>
</dbReference>
<dbReference type="STRING" id="1131292.BCR24_00940"/>
<evidence type="ECO:0000313" key="1">
    <source>
        <dbReference type="EMBL" id="OEG23952.1"/>
    </source>
</evidence>
<gene>
    <name evidence="1" type="ORF">BCR24_00940</name>
</gene>
<evidence type="ECO:0000313" key="2">
    <source>
        <dbReference type="Proteomes" id="UP000094469"/>
    </source>
</evidence>
<sequence length="106" mass="12363">MLLLPLFIRIVCWIILCAFFSDESKAEESPIQTISRTSTEQQELMNAIPKDYKLEELSGLQRGLYGNLYGNVQMQSFGWYRVMYRTYIQGKNGQVGYKMSKQLVKH</sequence>
<dbReference type="AlphaFoldDB" id="A0A1E5HG70"/>
<proteinExistence type="predicted"/>
<comment type="caution">
    <text evidence="1">The sequence shown here is derived from an EMBL/GenBank/DDBJ whole genome shotgun (WGS) entry which is preliminary data.</text>
</comment>